<dbReference type="OrthoDB" id="9776868at2"/>
<keyword evidence="2" id="KW-0028">Amino-acid biosynthesis</keyword>
<evidence type="ECO:0000313" key="5">
    <source>
        <dbReference type="Proteomes" id="UP000319746"/>
    </source>
</evidence>
<dbReference type="GO" id="GO:0005829">
    <property type="term" value="C:cytosol"/>
    <property type="evidence" value="ECO:0007669"/>
    <property type="project" value="TreeGrafter"/>
</dbReference>
<organism evidence="4 5">
    <name type="scientific">Enteractinococcus coprophilus</name>
    <dbReference type="NCBI Taxonomy" id="1027633"/>
    <lineage>
        <taxon>Bacteria</taxon>
        <taxon>Bacillati</taxon>
        <taxon>Actinomycetota</taxon>
        <taxon>Actinomycetes</taxon>
        <taxon>Micrococcales</taxon>
        <taxon>Micrococcaceae</taxon>
    </lineage>
</organism>
<proteinExistence type="predicted"/>
<dbReference type="AlphaFoldDB" id="A0A543AJQ2"/>
<dbReference type="RefSeq" id="WP_141866115.1">
    <property type="nucleotide sequence ID" value="NZ_BAABAN010000004.1"/>
</dbReference>
<name>A0A543AJQ2_9MICC</name>
<gene>
    <name evidence="4" type="ORF">FB556_1425</name>
</gene>
<evidence type="ECO:0000313" key="4">
    <source>
        <dbReference type="EMBL" id="TQL72756.1"/>
    </source>
</evidence>
<dbReference type="Gene3D" id="3.40.50.720">
    <property type="entry name" value="NAD(P)-binding Rossmann-like Domain"/>
    <property type="match status" value="1"/>
</dbReference>
<dbReference type="InterPro" id="IPR013708">
    <property type="entry name" value="Shikimate_DH-bd_N"/>
</dbReference>
<accession>A0A543AJQ2</accession>
<evidence type="ECO:0000256" key="2">
    <source>
        <dbReference type="ARBA" id="ARBA00023141"/>
    </source>
</evidence>
<dbReference type="GO" id="GO:0050661">
    <property type="term" value="F:NADP binding"/>
    <property type="evidence" value="ECO:0007669"/>
    <property type="project" value="TreeGrafter"/>
</dbReference>
<evidence type="ECO:0000259" key="3">
    <source>
        <dbReference type="Pfam" id="PF08501"/>
    </source>
</evidence>
<comment type="pathway">
    <text evidence="1">Metabolic intermediate biosynthesis; chorismate biosynthesis; chorismate from D-erythrose 4-phosphate and phosphoenolpyruvate: step 4/7.</text>
</comment>
<dbReference type="PANTHER" id="PTHR21089">
    <property type="entry name" value="SHIKIMATE DEHYDROGENASE"/>
    <property type="match status" value="1"/>
</dbReference>
<feature type="domain" description="Shikimate dehydrogenase substrate binding N-terminal" evidence="3">
    <location>
        <begin position="10"/>
        <end position="97"/>
    </location>
</feature>
<dbReference type="SUPFAM" id="SSF53223">
    <property type="entry name" value="Aminoacid dehydrogenase-like, N-terminal domain"/>
    <property type="match status" value="1"/>
</dbReference>
<comment type="caution">
    <text evidence="4">The sequence shown here is derived from an EMBL/GenBank/DDBJ whole genome shotgun (WGS) entry which is preliminary data.</text>
</comment>
<evidence type="ECO:0000256" key="1">
    <source>
        <dbReference type="ARBA" id="ARBA00004871"/>
    </source>
</evidence>
<protein>
    <submittedName>
        <fullName evidence="4">Shikimate dehydrogenase</fullName>
    </submittedName>
</protein>
<dbReference type="EMBL" id="VFOU01000002">
    <property type="protein sequence ID" value="TQL72756.1"/>
    <property type="molecule type" value="Genomic_DNA"/>
</dbReference>
<reference evidence="4 5" key="1">
    <citation type="submission" date="2019-06" db="EMBL/GenBank/DDBJ databases">
        <title>Sequencing the genomes of 1000 actinobacteria strains.</title>
        <authorList>
            <person name="Klenk H.-P."/>
        </authorList>
    </citation>
    <scope>NUCLEOTIDE SEQUENCE [LARGE SCALE GENOMIC DNA]</scope>
    <source>
        <strain evidence="4 5">DSM 24083</strain>
    </source>
</reference>
<dbReference type="Pfam" id="PF08501">
    <property type="entry name" value="Shikimate_dh_N"/>
    <property type="match status" value="1"/>
</dbReference>
<dbReference type="GO" id="GO:0009423">
    <property type="term" value="P:chorismate biosynthetic process"/>
    <property type="evidence" value="ECO:0007669"/>
    <property type="project" value="TreeGrafter"/>
</dbReference>
<dbReference type="InterPro" id="IPR022893">
    <property type="entry name" value="Shikimate_DH_fam"/>
</dbReference>
<sequence length="292" mass="30991">MTDRKYHAAVLGSPIGHSKSPAMHQAVYRYLAVPIDYDRYEVTEEQAPVFFATLAQRFGSRRQLAGFSVTMPLKGVLVAHMDHVSSRVKRLGVLNTVVFDDDGAAHGYNTDVDGVRLALAQAGFTSGQGGSMGILGAGGTATAAVAAAADMGLTKVVLYVRNRQRAQDAVQVAQNFGLQVQVALLETFADKAADHAAVVATLPAYATDALAAELPQTQLPPLLDVIYDPWPTALASAWLKAGAQVASGLDMLLYQGVEQAKLFTQKIVVNPETIDWDTATQHMAAALALEAS</sequence>
<dbReference type="GO" id="GO:0019632">
    <property type="term" value="P:shikimate metabolic process"/>
    <property type="evidence" value="ECO:0007669"/>
    <property type="project" value="TreeGrafter"/>
</dbReference>
<dbReference type="Gene3D" id="3.40.50.10860">
    <property type="entry name" value="Leucine Dehydrogenase, chain A, domain 1"/>
    <property type="match status" value="1"/>
</dbReference>
<dbReference type="InterPro" id="IPR036291">
    <property type="entry name" value="NAD(P)-bd_dom_sf"/>
</dbReference>
<keyword evidence="2" id="KW-0057">Aromatic amino acid biosynthesis</keyword>
<dbReference type="InterPro" id="IPR046346">
    <property type="entry name" value="Aminoacid_DH-like_N_sf"/>
</dbReference>
<dbReference type="PANTHER" id="PTHR21089:SF1">
    <property type="entry name" value="BIFUNCTIONAL 3-DEHYDROQUINATE DEHYDRATASE_SHIKIMATE DEHYDROGENASE, CHLOROPLASTIC"/>
    <property type="match status" value="1"/>
</dbReference>
<dbReference type="Proteomes" id="UP000319746">
    <property type="component" value="Unassembled WGS sequence"/>
</dbReference>
<keyword evidence="5" id="KW-1185">Reference proteome</keyword>
<dbReference type="GO" id="GO:0009073">
    <property type="term" value="P:aromatic amino acid family biosynthetic process"/>
    <property type="evidence" value="ECO:0007669"/>
    <property type="project" value="UniProtKB-KW"/>
</dbReference>
<dbReference type="SUPFAM" id="SSF51735">
    <property type="entry name" value="NAD(P)-binding Rossmann-fold domains"/>
    <property type="match status" value="1"/>
</dbReference>
<dbReference type="GO" id="GO:0004764">
    <property type="term" value="F:shikimate 3-dehydrogenase (NADP+) activity"/>
    <property type="evidence" value="ECO:0007669"/>
    <property type="project" value="InterPro"/>
</dbReference>